<name>A0A840YBE5_9SPHN</name>
<comment type="caution">
    <text evidence="2">The sequence shown here is derived from an EMBL/GenBank/DDBJ whole genome shotgun (WGS) entry which is preliminary data.</text>
</comment>
<gene>
    <name evidence="2" type="ORF">FHT02_001402</name>
</gene>
<evidence type="ECO:0000313" key="3">
    <source>
        <dbReference type="Proteomes" id="UP000527143"/>
    </source>
</evidence>
<dbReference type="Proteomes" id="UP000527143">
    <property type="component" value="Unassembled WGS sequence"/>
</dbReference>
<evidence type="ECO:0000313" key="2">
    <source>
        <dbReference type="EMBL" id="MBB5710174.1"/>
    </source>
</evidence>
<dbReference type="EMBL" id="JACIJF010000003">
    <property type="protein sequence ID" value="MBB5710174.1"/>
    <property type="molecule type" value="Genomic_DNA"/>
</dbReference>
<accession>A0A840YBE5</accession>
<feature type="compositionally biased region" description="Basic and acidic residues" evidence="1">
    <location>
        <begin position="1"/>
        <end position="13"/>
    </location>
</feature>
<protein>
    <submittedName>
        <fullName evidence="2">Uncharacterized protein</fullName>
    </submittedName>
</protein>
<feature type="compositionally biased region" description="Basic and acidic residues" evidence="1">
    <location>
        <begin position="20"/>
        <end position="29"/>
    </location>
</feature>
<organism evidence="2 3">
    <name type="scientific">Sphingomonas xinjiangensis</name>
    <dbReference type="NCBI Taxonomy" id="643568"/>
    <lineage>
        <taxon>Bacteria</taxon>
        <taxon>Pseudomonadati</taxon>
        <taxon>Pseudomonadota</taxon>
        <taxon>Alphaproteobacteria</taxon>
        <taxon>Sphingomonadales</taxon>
        <taxon>Sphingomonadaceae</taxon>
        <taxon>Sphingomonas</taxon>
    </lineage>
</organism>
<feature type="region of interest" description="Disordered" evidence="1">
    <location>
        <begin position="1"/>
        <end position="44"/>
    </location>
</feature>
<dbReference type="RefSeq" id="WP_281393057.1">
    <property type="nucleotide sequence ID" value="NZ_JACIJF010000003.1"/>
</dbReference>
<proteinExistence type="predicted"/>
<reference evidence="2 3" key="1">
    <citation type="submission" date="2020-08" db="EMBL/GenBank/DDBJ databases">
        <title>Genomic Encyclopedia of Type Strains, Phase IV (KMG-IV): sequencing the most valuable type-strain genomes for metagenomic binning, comparative biology and taxonomic classification.</title>
        <authorList>
            <person name="Goeker M."/>
        </authorList>
    </citation>
    <scope>NUCLEOTIDE SEQUENCE [LARGE SCALE GENOMIC DNA]</scope>
    <source>
        <strain evidence="2 3">DSM 26736</strain>
    </source>
</reference>
<dbReference type="AlphaFoldDB" id="A0A840YBE5"/>
<evidence type="ECO:0000256" key="1">
    <source>
        <dbReference type="SAM" id="MobiDB-lite"/>
    </source>
</evidence>
<sequence>MAEKGDHDGKSGRETQGGSEKQHEKDADNSRTASKQNAGGGGHK</sequence>
<keyword evidence="3" id="KW-1185">Reference proteome</keyword>